<evidence type="ECO:0000256" key="2">
    <source>
        <dbReference type="ARBA" id="ARBA00022723"/>
    </source>
</evidence>
<dbReference type="Proteomes" id="UP001529369">
    <property type="component" value="Unassembled WGS sequence"/>
</dbReference>
<dbReference type="Pfam" id="PF01557">
    <property type="entry name" value="FAA_hydrolase"/>
    <property type="match status" value="1"/>
</dbReference>
<evidence type="ECO:0000313" key="5">
    <source>
        <dbReference type="Proteomes" id="UP001529369"/>
    </source>
</evidence>
<feature type="domain" description="Fumarylacetoacetase-like C-terminal" evidence="3">
    <location>
        <begin position="219"/>
        <end position="367"/>
    </location>
</feature>
<sequence>MTMRLDSTAWLADCLPQDWKDGSFAARIMTAEGPSVLALLQGAAFDMTPAFGTSSAWLNEPDPVAAIRHRGVPIPLDLPAVLANSAHAARDTAKPWLLAPVDLQAVKACGVTYVRSMLERVIEERCRGDASQAETVRAEVRAIIGDDLSELRPGSAEAAAVKATLVGKGWWSQYLEVGIGPDAEIFSKCPPMASVGIGAKVGVHPNSAWSNPEPEAVLAVNARGAILGAMLGNDVNLRDVEGRSALLLGRAKDNNASCALGPLLRLFDAGFTLEDVRRAELTLTITGRDGFALEERGMVGAIARDPTEVVDQMIGPHHQYPDGAVLFLGTPFSPSKDRGEAGQGFTHHPGDVVRIATPRLGALVNEVDRTDGCPPWVFGTGALFANLARRGLPRA</sequence>
<proteinExistence type="inferred from homology"/>
<dbReference type="SUPFAM" id="SSF56529">
    <property type="entry name" value="FAH"/>
    <property type="match status" value="1"/>
</dbReference>
<gene>
    <name evidence="4" type="ORF">QWZ14_16400</name>
</gene>
<evidence type="ECO:0000256" key="1">
    <source>
        <dbReference type="ARBA" id="ARBA00010211"/>
    </source>
</evidence>
<organism evidence="4 5">
    <name type="scientific">Paeniroseomonas aquatica</name>
    <dbReference type="NCBI Taxonomy" id="373043"/>
    <lineage>
        <taxon>Bacteria</taxon>
        <taxon>Pseudomonadati</taxon>
        <taxon>Pseudomonadota</taxon>
        <taxon>Alphaproteobacteria</taxon>
        <taxon>Acetobacterales</taxon>
        <taxon>Acetobacteraceae</taxon>
        <taxon>Paeniroseomonas</taxon>
    </lineage>
</organism>
<dbReference type="PANTHER" id="PTHR42796">
    <property type="entry name" value="FUMARYLACETOACETATE HYDROLASE DOMAIN-CONTAINING PROTEIN 2A-RELATED"/>
    <property type="match status" value="1"/>
</dbReference>
<keyword evidence="4" id="KW-0378">Hydrolase</keyword>
<comment type="similarity">
    <text evidence="1">Belongs to the FAH family.</text>
</comment>
<name>A0ABT8A836_9PROT</name>
<dbReference type="InterPro" id="IPR036663">
    <property type="entry name" value="Fumarylacetoacetase_C_sf"/>
</dbReference>
<dbReference type="EMBL" id="JAUFPN010000153">
    <property type="protein sequence ID" value="MDN3565952.1"/>
    <property type="molecule type" value="Genomic_DNA"/>
</dbReference>
<dbReference type="RefSeq" id="WP_290317824.1">
    <property type="nucleotide sequence ID" value="NZ_JAUFPN010000153.1"/>
</dbReference>
<comment type="caution">
    <text evidence="4">The sequence shown here is derived from an EMBL/GenBank/DDBJ whole genome shotgun (WGS) entry which is preliminary data.</text>
</comment>
<dbReference type="InterPro" id="IPR051121">
    <property type="entry name" value="FAH"/>
</dbReference>
<evidence type="ECO:0000259" key="3">
    <source>
        <dbReference type="Pfam" id="PF01557"/>
    </source>
</evidence>
<evidence type="ECO:0000313" key="4">
    <source>
        <dbReference type="EMBL" id="MDN3565952.1"/>
    </source>
</evidence>
<protein>
    <submittedName>
        <fullName evidence="4">Fumarylacetoacetate hydrolase family protein</fullName>
    </submittedName>
</protein>
<reference evidence="5" key="1">
    <citation type="journal article" date="2019" name="Int. J. Syst. Evol. Microbiol.">
        <title>The Global Catalogue of Microorganisms (GCM) 10K type strain sequencing project: providing services to taxonomists for standard genome sequencing and annotation.</title>
        <authorList>
            <consortium name="The Broad Institute Genomics Platform"/>
            <consortium name="The Broad Institute Genome Sequencing Center for Infectious Disease"/>
            <person name="Wu L."/>
            <person name="Ma J."/>
        </authorList>
    </citation>
    <scope>NUCLEOTIDE SEQUENCE [LARGE SCALE GENOMIC DNA]</scope>
    <source>
        <strain evidence="5">CECT 7131</strain>
    </source>
</reference>
<keyword evidence="5" id="KW-1185">Reference proteome</keyword>
<dbReference type="GO" id="GO:0016787">
    <property type="term" value="F:hydrolase activity"/>
    <property type="evidence" value="ECO:0007669"/>
    <property type="project" value="UniProtKB-KW"/>
</dbReference>
<accession>A0ABT8A836</accession>
<dbReference type="PANTHER" id="PTHR42796:SF7">
    <property type="entry name" value="2-DEHYDRO-3-DEOXY-D-ARABINONATE DEHYDRATASE"/>
    <property type="match status" value="1"/>
</dbReference>
<dbReference type="Gene3D" id="3.90.850.10">
    <property type="entry name" value="Fumarylacetoacetase-like, C-terminal domain"/>
    <property type="match status" value="1"/>
</dbReference>
<keyword evidence="2" id="KW-0479">Metal-binding</keyword>
<dbReference type="InterPro" id="IPR011234">
    <property type="entry name" value="Fumarylacetoacetase-like_C"/>
</dbReference>